<organism evidence="1 2">
    <name type="scientific">Niastella populi</name>
    <dbReference type="NCBI Taxonomy" id="550983"/>
    <lineage>
        <taxon>Bacteria</taxon>
        <taxon>Pseudomonadati</taxon>
        <taxon>Bacteroidota</taxon>
        <taxon>Chitinophagia</taxon>
        <taxon>Chitinophagales</taxon>
        <taxon>Chitinophagaceae</taxon>
        <taxon>Niastella</taxon>
    </lineage>
</organism>
<keyword evidence="2" id="KW-1185">Reference proteome</keyword>
<accession>A0A1V9F0P2</accession>
<evidence type="ECO:0000313" key="1">
    <source>
        <dbReference type="EMBL" id="OQP51910.1"/>
    </source>
</evidence>
<name>A0A1V9F0P2_9BACT</name>
<dbReference type="Proteomes" id="UP000192276">
    <property type="component" value="Unassembled WGS sequence"/>
</dbReference>
<dbReference type="EMBL" id="LWBP01000216">
    <property type="protein sequence ID" value="OQP51910.1"/>
    <property type="molecule type" value="Genomic_DNA"/>
</dbReference>
<reference evidence="2" key="1">
    <citation type="submission" date="2016-04" db="EMBL/GenBank/DDBJ databases">
        <authorList>
            <person name="Chen L."/>
            <person name="Zhuang W."/>
            <person name="Wang G."/>
        </authorList>
    </citation>
    <scope>NUCLEOTIDE SEQUENCE [LARGE SCALE GENOMIC DNA]</scope>
    <source>
        <strain evidence="2">208</strain>
    </source>
</reference>
<proteinExistence type="predicted"/>
<gene>
    <name evidence="1" type="ORF">A4R26_29265</name>
</gene>
<sequence length="110" mass="12882">MENYITKRRLELASQWISTYNGKSLVRGYARHFSVDLICAIIELRMLGHHISEEYELANKCSIADRLLQKKKKGRLAQLFSRMIQATENSNLLRLYQQRCTLRHSAGLDR</sequence>
<comment type="caution">
    <text evidence="1">The sequence shown here is derived from an EMBL/GenBank/DDBJ whole genome shotgun (WGS) entry which is preliminary data.</text>
</comment>
<dbReference type="AlphaFoldDB" id="A0A1V9F0P2"/>
<evidence type="ECO:0000313" key="2">
    <source>
        <dbReference type="Proteomes" id="UP000192276"/>
    </source>
</evidence>
<protein>
    <submittedName>
        <fullName evidence="1">Uncharacterized protein</fullName>
    </submittedName>
</protein>